<dbReference type="AlphaFoldDB" id="A0A8H7S2B6"/>
<feature type="region of interest" description="Disordered" evidence="1">
    <location>
        <begin position="438"/>
        <end position="474"/>
    </location>
</feature>
<dbReference type="OrthoDB" id="2272215at2759"/>
<dbReference type="Proteomes" id="UP000646827">
    <property type="component" value="Unassembled WGS sequence"/>
</dbReference>
<sequence>MATAGSATATATAAEKEDTRSDDSESRSVIVEYIEKCNNTEETPSLRDFICTCMDDIVKLTDLRKNVYRFWATKFDKVLKDLNVEGKAEEEIDWSFVKEFIKQKKTQDATKTASNNIKTSSASKSTTKSAKLMTAGVLNEVKNSYEDVLKSKKVWKLESGRVVEEVMMNLALKLKYEHPIHSMIINPDDLVYADVFDENELDEIRNFKSIDFDQPLPEDLQVYLHSFIGKRELKELNSAIKDKVFDPLDEADMYWARQTIDEAVNLYNYKFFEDDYIEDDVEYCIWPFISKCFGATPIRARSGKRKSQASSARHNQKRSLSAHEPTSRHTVGMQPDMKCLYLNYEIGFSEVGLKDDGASGLHMSALIMDSPEGSVCRITQSERATFPCDADVCVRQLIPIIELVYRVRLYLMETVNAIKNDNQVLSLGKKGKKRSLIPPCIISPESSSSATTSNHYSSSSSTTTTDSTKKQKRQ</sequence>
<evidence type="ECO:0000256" key="1">
    <source>
        <dbReference type="SAM" id="MobiDB-lite"/>
    </source>
</evidence>
<feature type="compositionally biased region" description="Low complexity" evidence="1">
    <location>
        <begin position="443"/>
        <end position="466"/>
    </location>
</feature>
<feature type="region of interest" description="Disordered" evidence="1">
    <location>
        <begin position="1"/>
        <end position="26"/>
    </location>
</feature>
<protein>
    <submittedName>
        <fullName evidence="2">Uncharacterized protein</fullName>
    </submittedName>
</protein>
<organism evidence="2 3">
    <name type="scientific">Circinella minor</name>
    <dbReference type="NCBI Taxonomy" id="1195481"/>
    <lineage>
        <taxon>Eukaryota</taxon>
        <taxon>Fungi</taxon>
        <taxon>Fungi incertae sedis</taxon>
        <taxon>Mucoromycota</taxon>
        <taxon>Mucoromycotina</taxon>
        <taxon>Mucoromycetes</taxon>
        <taxon>Mucorales</taxon>
        <taxon>Lichtheimiaceae</taxon>
        <taxon>Circinella</taxon>
    </lineage>
</organism>
<gene>
    <name evidence="2" type="ORF">INT45_012426</name>
</gene>
<keyword evidence="3" id="KW-1185">Reference proteome</keyword>
<feature type="compositionally biased region" description="Low complexity" evidence="1">
    <location>
        <begin position="1"/>
        <end position="13"/>
    </location>
</feature>
<reference evidence="2 3" key="1">
    <citation type="submission" date="2020-12" db="EMBL/GenBank/DDBJ databases">
        <title>Metabolic potential, ecology and presence of endohyphal bacteria is reflected in genomic diversity of Mucoromycotina.</title>
        <authorList>
            <person name="Muszewska A."/>
            <person name="Okrasinska A."/>
            <person name="Steczkiewicz K."/>
            <person name="Drgas O."/>
            <person name="Orlowska M."/>
            <person name="Perlinska-Lenart U."/>
            <person name="Aleksandrzak-Piekarczyk T."/>
            <person name="Szatraj K."/>
            <person name="Zielenkiewicz U."/>
            <person name="Pilsyk S."/>
            <person name="Malc E."/>
            <person name="Mieczkowski P."/>
            <person name="Kruszewska J.S."/>
            <person name="Biernat P."/>
            <person name="Pawlowska J."/>
        </authorList>
    </citation>
    <scope>NUCLEOTIDE SEQUENCE [LARGE SCALE GENOMIC DNA]</scope>
    <source>
        <strain evidence="2 3">CBS 142.35</strain>
    </source>
</reference>
<evidence type="ECO:0000313" key="2">
    <source>
        <dbReference type="EMBL" id="KAG2221380.1"/>
    </source>
</evidence>
<accession>A0A8H7S2B6</accession>
<feature type="region of interest" description="Disordered" evidence="1">
    <location>
        <begin position="303"/>
        <end position="331"/>
    </location>
</feature>
<evidence type="ECO:0000313" key="3">
    <source>
        <dbReference type="Proteomes" id="UP000646827"/>
    </source>
</evidence>
<dbReference type="EMBL" id="JAEPRB010000111">
    <property type="protein sequence ID" value="KAG2221380.1"/>
    <property type="molecule type" value="Genomic_DNA"/>
</dbReference>
<name>A0A8H7S2B6_9FUNG</name>
<feature type="compositionally biased region" description="Basic and acidic residues" evidence="1">
    <location>
        <begin position="14"/>
        <end position="26"/>
    </location>
</feature>
<proteinExistence type="predicted"/>
<comment type="caution">
    <text evidence="2">The sequence shown here is derived from an EMBL/GenBank/DDBJ whole genome shotgun (WGS) entry which is preliminary data.</text>
</comment>